<dbReference type="PANTHER" id="PTHR30290">
    <property type="entry name" value="PERIPLASMIC BINDING COMPONENT OF ABC TRANSPORTER"/>
    <property type="match status" value="1"/>
</dbReference>
<comment type="caution">
    <text evidence="6">The sequence shown here is derived from an EMBL/GenBank/DDBJ whole genome shotgun (WGS) entry which is preliminary data.</text>
</comment>
<dbReference type="GO" id="GO:0015833">
    <property type="term" value="P:peptide transport"/>
    <property type="evidence" value="ECO:0007669"/>
    <property type="project" value="TreeGrafter"/>
</dbReference>
<dbReference type="Proteomes" id="UP000016570">
    <property type="component" value="Unassembled WGS sequence"/>
</dbReference>
<evidence type="ECO:0000313" key="7">
    <source>
        <dbReference type="Proteomes" id="UP000016570"/>
    </source>
</evidence>
<protein>
    <recommendedName>
        <fullName evidence="8">ABC transporter substrate-binding protein</fullName>
    </recommendedName>
</protein>
<evidence type="ECO:0000256" key="1">
    <source>
        <dbReference type="ARBA" id="ARBA00005695"/>
    </source>
</evidence>
<evidence type="ECO:0000256" key="2">
    <source>
        <dbReference type="ARBA" id="ARBA00022448"/>
    </source>
</evidence>
<reference evidence="6 7" key="1">
    <citation type="submission" date="2013-09" db="EMBL/GenBank/DDBJ databases">
        <title>Whole genome shotgun sequence of Vibrio proteolyticus NBRC 13287.</title>
        <authorList>
            <person name="Isaki S."/>
            <person name="Hosoyama A."/>
            <person name="Numata M."/>
            <person name="Hashimoto M."/>
            <person name="Hosoyama Y."/>
            <person name="Tsuchikane K."/>
            <person name="Noguchi M."/>
            <person name="Hirakata S."/>
            <person name="Ichikawa N."/>
            <person name="Ohji S."/>
            <person name="Yamazoe A."/>
            <person name="Fujita N."/>
        </authorList>
    </citation>
    <scope>NUCLEOTIDE SEQUENCE [LARGE SCALE GENOMIC DNA]</scope>
    <source>
        <strain evidence="6 7">NBRC 13287</strain>
    </source>
</reference>
<gene>
    <name evidence="6" type="ORF">VPR01S_11_01480</name>
</gene>
<evidence type="ECO:0000259" key="5">
    <source>
        <dbReference type="Pfam" id="PF12793"/>
    </source>
</evidence>
<evidence type="ECO:0000259" key="4">
    <source>
        <dbReference type="Pfam" id="PF00496"/>
    </source>
</evidence>
<dbReference type="STRING" id="1219065.VPR01S_11_01480"/>
<dbReference type="PANTHER" id="PTHR30290:SF9">
    <property type="entry name" value="OLIGOPEPTIDE-BINDING PROTEIN APPA"/>
    <property type="match status" value="1"/>
</dbReference>
<sequence length="552" mass="62701">MSEANVRRLQQLLARYEPGKAYDLVIEDLEATLSTSRRNISNIMKSLSELGWVNWSPSVGRGKTSKLTVVRDVNEALIELITSELQSGRFTLITRLLESYGSMAVTALSIATECQSNKNQSDDHLLIAQYPWVDVLDPVSTYRLAEMQVIKSIYATLLRQGDDGEIYSCIAHTWEMTGNTITLWIRPDVICHDGQNLTADDVVYCIQRLCQVDGPVQHLFEQVKEAKVSGLRQVSLTLAYPNPLFLYALCSSNASIYRKRSVHFSANHAAFVGSGPFAIASWDNEQLTLKRHHQFFCRRALLESITLSSNGDLAEQYLSFNDHEGEKESFVINALSYLTANYRAGADISPTTLSQLMAFIDQQRRHHDPDNAVIGLNFSPAITPDTPSDIPQLSGRLVLTQPPLTLPILKEIAQWLHHTIRLTGLTLEILDLNNISDPSTVREQADMLFIEEIIEQPYEFGLYEWLLISSGLRFAYSDEERRDHERRVQQALASSYPQAALETIEQDLYQSYRFLPLFNGREEVYRTVEVQGIDIRKTGYSEFFKLWIAHNR</sequence>
<feature type="domain" description="Solute-binding protein family 5" evidence="4">
    <location>
        <begin position="171"/>
        <end position="319"/>
    </location>
</feature>
<dbReference type="InterPro" id="IPR000914">
    <property type="entry name" value="SBP_5_dom"/>
</dbReference>
<dbReference type="InterPro" id="IPR025370">
    <property type="entry name" value="SgrR_HTH_N"/>
</dbReference>
<dbReference type="SUPFAM" id="SSF53850">
    <property type="entry name" value="Periplasmic binding protein-like II"/>
    <property type="match status" value="1"/>
</dbReference>
<comment type="similarity">
    <text evidence="1">Belongs to the bacterial solute-binding protein 5 family.</text>
</comment>
<dbReference type="InterPro" id="IPR039424">
    <property type="entry name" value="SBP_5"/>
</dbReference>
<dbReference type="Gene3D" id="3.40.190.10">
    <property type="entry name" value="Periplasmic binding protein-like II"/>
    <property type="match status" value="1"/>
</dbReference>
<evidence type="ECO:0008006" key="8">
    <source>
        <dbReference type="Google" id="ProtNLM"/>
    </source>
</evidence>
<keyword evidence="7" id="KW-1185">Reference proteome</keyword>
<keyword evidence="2" id="KW-0813">Transport</keyword>
<dbReference type="RefSeq" id="WP_021706125.1">
    <property type="nucleotide sequence ID" value="NZ_BATJ01000011.1"/>
</dbReference>
<evidence type="ECO:0000256" key="3">
    <source>
        <dbReference type="ARBA" id="ARBA00022729"/>
    </source>
</evidence>
<name>U3BEK6_VIBPR</name>
<accession>U3BEK6</accession>
<dbReference type="Pfam" id="PF00496">
    <property type="entry name" value="SBP_bac_5"/>
    <property type="match status" value="1"/>
</dbReference>
<dbReference type="AlphaFoldDB" id="U3BEK6"/>
<keyword evidence="3" id="KW-0732">Signal</keyword>
<proteinExistence type="inferred from homology"/>
<dbReference type="eggNOG" id="COG4533">
    <property type="taxonomic scope" value="Bacteria"/>
</dbReference>
<evidence type="ECO:0000313" key="6">
    <source>
        <dbReference type="EMBL" id="GAD68154.1"/>
    </source>
</evidence>
<feature type="domain" description="Transcriptional regulator SgrR N-terminal HTH" evidence="5">
    <location>
        <begin position="11"/>
        <end position="101"/>
    </location>
</feature>
<dbReference type="Pfam" id="PF12793">
    <property type="entry name" value="SgrR_N"/>
    <property type="match status" value="1"/>
</dbReference>
<dbReference type="EMBL" id="BATJ01000011">
    <property type="protein sequence ID" value="GAD68154.1"/>
    <property type="molecule type" value="Genomic_DNA"/>
</dbReference>
<dbReference type="GO" id="GO:1904680">
    <property type="term" value="F:peptide transmembrane transporter activity"/>
    <property type="evidence" value="ECO:0007669"/>
    <property type="project" value="TreeGrafter"/>
</dbReference>
<organism evidence="6 7">
    <name type="scientific">Vibrio proteolyticus NBRC 13287</name>
    <dbReference type="NCBI Taxonomy" id="1219065"/>
    <lineage>
        <taxon>Bacteria</taxon>
        <taxon>Pseudomonadati</taxon>
        <taxon>Pseudomonadota</taxon>
        <taxon>Gammaproteobacteria</taxon>
        <taxon>Vibrionales</taxon>
        <taxon>Vibrionaceae</taxon>
        <taxon>Vibrio</taxon>
    </lineage>
</organism>